<dbReference type="FunFam" id="1.10.10.60:FF:000577">
    <property type="entry name" value="Homeobox-leucine zipper protein 18"/>
    <property type="match status" value="1"/>
</dbReference>
<proteinExistence type="inferred from homology"/>
<sequence>MFAEGAGCSNNNNGNGGGNMRDLDINQPASGGEEEDFPMGSVEEDDEERGVGGGPHRPKKLRLSKEQSRLLEESFRLNHTLTPKQKEALAIKLKLRPRQVEVWFQNRRARTKLKQTEIECEYLKRCFGSLTEENRRLQREVEELRAMRVAPPTVLSPHTRRPLPASALTIISEETRGHRGGRGEVIIHASRLISTVEYRHRACREPPPPGATSPSLHPPPRRDDLCLLLPCRGRRVLPRAAAAAIAILTFSLPSSPHVSATDFTGPSYWRMVPEEALRYAKKEVMAAEPVVDDPDLCAPLKNVSQFKTAGCLSPPPPRRTSFYLHYSSQHLRISLYVLDSHNLRPLTTYVRDFIKGLAAKLPSFWNRTRRTDHFLVACHDWGAYTTTAHGDLRTQEHHQGAV</sequence>
<keyword evidence="7 8" id="KW-0539">Nucleus</keyword>
<dbReference type="GO" id="GO:0043565">
    <property type="term" value="F:sequence-specific DNA binding"/>
    <property type="evidence" value="ECO:0007669"/>
    <property type="project" value="InterPro"/>
</dbReference>
<dbReference type="PANTHER" id="PTHR45714:SF8">
    <property type="entry name" value="HOMEOBOX-LEUCINE ZIPPER PROTEIN ATHB-17"/>
    <property type="match status" value="1"/>
</dbReference>
<dbReference type="InterPro" id="IPR003106">
    <property type="entry name" value="Leu_zip_homeo"/>
</dbReference>
<keyword evidence="13" id="KW-1185">Reference proteome</keyword>
<evidence type="ECO:0000256" key="6">
    <source>
        <dbReference type="ARBA" id="ARBA00023163"/>
    </source>
</evidence>
<dbReference type="Pfam" id="PF00046">
    <property type="entry name" value="Homeodomain"/>
    <property type="match status" value="1"/>
</dbReference>
<evidence type="ECO:0000256" key="1">
    <source>
        <dbReference type="ARBA" id="ARBA00004123"/>
    </source>
</evidence>
<evidence type="ECO:0000256" key="5">
    <source>
        <dbReference type="ARBA" id="ARBA00023155"/>
    </source>
</evidence>
<comment type="similarity">
    <text evidence="2">Belongs to the HD-ZIP homeobox family. Class II subfamily.</text>
</comment>
<dbReference type="SMART" id="SM00340">
    <property type="entry name" value="HALZ"/>
    <property type="match status" value="1"/>
</dbReference>
<dbReference type="Pfam" id="PF02183">
    <property type="entry name" value="HALZ"/>
    <property type="match status" value="1"/>
</dbReference>
<name>A0A8J5V9I1_ZIZPA</name>
<evidence type="ECO:0000313" key="12">
    <source>
        <dbReference type="EMBL" id="KAG8056055.1"/>
    </source>
</evidence>
<evidence type="ECO:0000256" key="7">
    <source>
        <dbReference type="ARBA" id="ARBA00023242"/>
    </source>
</evidence>
<feature type="region of interest" description="Disordered" evidence="10">
    <location>
        <begin position="1"/>
        <end position="63"/>
    </location>
</feature>
<comment type="subcellular location">
    <subcellularLocation>
        <location evidence="1 8 9">Nucleus</location>
    </subcellularLocation>
</comment>
<accession>A0A8J5V9I1</accession>
<dbReference type="AlphaFoldDB" id="A0A8J5V9I1"/>
<dbReference type="PROSITE" id="PS00027">
    <property type="entry name" value="HOMEOBOX_1"/>
    <property type="match status" value="1"/>
</dbReference>
<organism evidence="12 13">
    <name type="scientific">Zizania palustris</name>
    <name type="common">Northern wild rice</name>
    <dbReference type="NCBI Taxonomy" id="103762"/>
    <lineage>
        <taxon>Eukaryota</taxon>
        <taxon>Viridiplantae</taxon>
        <taxon>Streptophyta</taxon>
        <taxon>Embryophyta</taxon>
        <taxon>Tracheophyta</taxon>
        <taxon>Spermatophyta</taxon>
        <taxon>Magnoliopsida</taxon>
        <taxon>Liliopsida</taxon>
        <taxon>Poales</taxon>
        <taxon>Poaceae</taxon>
        <taxon>BOP clade</taxon>
        <taxon>Oryzoideae</taxon>
        <taxon>Oryzeae</taxon>
        <taxon>Zizaniinae</taxon>
        <taxon>Zizania</taxon>
    </lineage>
</organism>
<evidence type="ECO:0000256" key="2">
    <source>
        <dbReference type="ARBA" id="ARBA00006074"/>
    </source>
</evidence>
<dbReference type="Proteomes" id="UP000729402">
    <property type="component" value="Unassembled WGS sequence"/>
</dbReference>
<keyword evidence="3" id="KW-0805">Transcription regulation</keyword>
<feature type="compositionally biased region" description="Acidic residues" evidence="10">
    <location>
        <begin position="32"/>
        <end position="48"/>
    </location>
</feature>
<dbReference type="CDD" id="cd00086">
    <property type="entry name" value="homeodomain"/>
    <property type="match status" value="1"/>
</dbReference>
<feature type="domain" description="Homeobox" evidence="11">
    <location>
        <begin position="54"/>
        <end position="114"/>
    </location>
</feature>
<evidence type="ECO:0000256" key="3">
    <source>
        <dbReference type="ARBA" id="ARBA00023015"/>
    </source>
</evidence>
<dbReference type="PROSITE" id="PS50071">
    <property type="entry name" value="HOMEOBOX_2"/>
    <property type="match status" value="1"/>
</dbReference>
<evidence type="ECO:0000256" key="10">
    <source>
        <dbReference type="SAM" id="MobiDB-lite"/>
    </source>
</evidence>
<evidence type="ECO:0000259" key="11">
    <source>
        <dbReference type="PROSITE" id="PS50071"/>
    </source>
</evidence>
<evidence type="ECO:0000313" key="13">
    <source>
        <dbReference type="Proteomes" id="UP000729402"/>
    </source>
</evidence>
<gene>
    <name evidence="12" type="ORF">GUJ93_ZPchr0001g31849</name>
</gene>
<dbReference type="InterPro" id="IPR001356">
    <property type="entry name" value="HD"/>
</dbReference>
<dbReference type="EMBL" id="JAAALK010000288">
    <property type="protein sequence ID" value="KAG8056054.1"/>
    <property type="molecule type" value="Genomic_DNA"/>
</dbReference>
<protein>
    <recommendedName>
        <fullName evidence="11">Homeobox domain-containing protein</fullName>
    </recommendedName>
</protein>
<evidence type="ECO:0000256" key="8">
    <source>
        <dbReference type="PROSITE-ProRule" id="PRU00108"/>
    </source>
</evidence>
<keyword evidence="5 8" id="KW-0371">Homeobox</keyword>
<dbReference type="SMART" id="SM00389">
    <property type="entry name" value="HOX"/>
    <property type="match status" value="1"/>
</dbReference>
<reference evidence="12" key="1">
    <citation type="journal article" date="2021" name="bioRxiv">
        <title>Whole Genome Assembly and Annotation of Northern Wild Rice, Zizania palustris L., Supports a Whole Genome Duplication in the Zizania Genus.</title>
        <authorList>
            <person name="Haas M."/>
            <person name="Kono T."/>
            <person name="Macchietto M."/>
            <person name="Millas R."/>
            <person name="McGilp L."/>
            <person name="Shao M."/>
            <person name="Duquette J."/>
            <person name="Hirsch C.N."/>
            <person name="Kimball J."/>
        </authorList>
    </citation>
    <scope>NUCLEOTIDE SEQUENCE</scope>
    <source>
        <tissue evidence="12">Fresh leaf tissue</tissue>
    </source>
</reference>
<dbReference type="EMBL" id="JAAALK010000288">
    <property type="protein sequence ID" value="KAG8056055.1"/>
    <property type="molecule type" value="Genomic_DNA"/>
</dbReference>
<keyword evidence="6" id="KW-0804">Transcription</keyword>
<dbReference type="PANTHER" id="PTHR45714">
    <property type="entry name" value="HOMEOBOX-LEUCINE ZIPPER PROTEIN HAT14"/>
    <property type="match status" value="1"/>
</dbReference>
<dbReference type="OrthoDB" id="6159439at2759"/>
<keyword evidence="4 8" id="KW-0238">DNA-binding</keyword>
<feature type="DNA-binding region" description="Homeobox" evidence="8">
    <location>
        <begin position="56"/>
        <end position="115"/>
    </location>
</feature>
<dbReference type="GO" id="GO:0005634">
    <property type="term" value="C:nucleus"/>
    <property type="evidence" value="ECO:0007669"/>
    <property type="project" value="UniProtKB-SubCell"/>
</dbReference>
<dbReference type="InterPro" id="IPR017970">
    <property type="entry name" value="Homeobox_CS"/>
</dbReference>
<reference evidence="12" key="2">
    <citation type="submission" date="2021-02" db="EMBL/GenBank/DDBJ databases">
        <authorList>
            <person name="Kimball J.A."/>
            <person name="Haas M.W."/>
            <person name="Macchietto M."/>
            <person name="Kono T."/>
            <person name="Duquette J."/>
            <person name="Shao M."/>
        </authorList>
    </citation>
    <scope>NUCLEOTIDE SEQUENCE</scope>
    <source>
        <tissue evidence="12">Fresh leaf tissue</tissue>
    </source>
</reference>
<evidence type="ECO:0000256" key="4">
    <source>
        <dbReference type="ARBA" id="ARBA00023125"/>
    </source>
</evidence>
<dbReference type="GO" id="GO:0000981">
    <property type="term" value="F:DNA-binding transcription factor activity, RNA polymerase II-specific"/>
    <property type="evidence" value="ECO:0007669"/>
    <property type="project" value="InterPro"/>
</dbReference>
<dbReference type="InterPro" id="IPR050762">
    <property type="entry name" value="HD-ZIP_Homeobox_LZ_Class_II"/>
</dbReference>
<comment type="caution">
    <text evidence="12">The sequence shown here is derived from an EMBL/GenBank/DDBJ whole genome shotgun (WGS) entry which is preliminary data.</text>
</comment>
<evidence type="ECO:0000256" key="9">
    <source>
        <dbReference type="RuleBase" id="RU000682"/>
    </source>
</evidence>